<evidence type="ECO:0000256" key="1">
    <source>
        <dbReference type="SAM" id="MobiDB-lite"/>
    </source>
</evidence>
<proteinExistence type="predicted"/>
<name>A0A9J6EGY3_RHIMP</name>
<reference evidence="2" key="1">
    <citation type="journal article" date="2020" name="Cell">
        <title>Large-Scale Comparative Analyses of Tick Genomes Elucidate Their Genetic Diversity and Vector Capacities.</title>
        <authorList>
            <consortium name="Tick Genome and Microbiome Consortium (TIGMIC)"/>
            <person name="Jia N."/>
            <person name="Wang J."/>
            <person name="Shi W."/>
            <person name="Du L."/>
            <person name="Sun Y."/>
            <person name="Zhan W."/>
            <person name="Jiang J.F."/>
            <person name="Wang Q."/>
            <person name="Zhang B."/>
            <person name="Ji P."/>
            <person name="Bell-Sakyi L."/>
            <person name="Cui X.M."/>
            <person name="Yuan T.T."/>
            <person name="Jiang B.G."/>
            <person name="Yang W.F."/>
            <person name="Lam T.T."/>
            <person name="Chang Q.C."/>
            <person name="Ding S.J."/>
            <person name="Wang X.J."/>
            <person name="Zhu J.G."/>
            <person name="Ruan X.D."/>
            <person name="Zhao L."/>
            <person name="Wei J.T."/>
            <person name="Ye R.Z."/>
            <person name="Que T.C."/>
            <person name="Du C.H."/>
            <person name="Zhou Y.H."/>
            <person name="Cheng J.X."/>
            <person name="Dai P.F."/>
            <person name="Guo W.B."/>
            <person name="Han X.H."/>
            <person name="Huang E.J."/>
            <person name="Li L.F."/>
            <person name="Wei W."/>
            <person name="Gao Y.C."/>
            <person name="Liu J.Z."/>
            <person name="Shao H.Z."/>
            <person name="Wang X."/>
            <person name="Wang C.C."/>
            <person name="Yang T.C."/>
            <person name="Huo Q.B."/>
            <person name="Li W."/>
            <person name="Chen H.Y."/>
            <person name="Chen S.E."/>
            <person name="Zhou L.G."/>
            <person name="Ni X.B."/>
            <person name="Tian J.H."/>
            <person name="Sheng Y."/>
            <person name="Liu T."/>
            <person name="Pan Y.S."/>
            <person name="Xia L.Y."/>
            <person name="Li J."/>
            <person name="Zhao F."/>
            <person name="Cao W.C."/>
        </authorList>
    </citation>
    <scope>NUCLEOTIDE SEQUENCE</scope>
    <source>
        <strain evidence="2">Rmic-2018</strain>
    </source>
</reference>
<evidence type="ECO:0000313" key="2">
    <source>
        <dbReference type="EMBL" id="KAH8033562.1"/>
    </source>
</evidence>
<organism evidence="2 3">
    <name type="scientific">Rhipicephalus microplus</name>
    <name type="common">Cattle tick</name>
    <name type="synonym">Boophilus microplus</name>
    <dbReference type="NCBI Taxonomy" id="6941"/>
    <lineage>
        <taxon>Eukaryota</taxon>
        <taxon>Metazoa</taxon>
        <taxon>Ecdysozoa</taxon>
        <taxon>Arthropoda</taxon>
        <taxon>Chelicerata</taxon>
        <taxon>Arachnida</taxon>
        <taxon>Acari</taxon>
        <taxon>Parasitiformes</taxon>
        <taxon>Ixodida</taxon>
        <taxon>Ixodoidea</taxon>
        <taxon>Ixodidae</taxon>
        <taxon>Rhipicephalinae</taxon>
        <taxon>Rhipicephalus</taxon>
        <taxon>Boophilus</taxon>
    </lineage>
</organism>
<feature type="region of interest" description="Disordered" evidence="1">
    <location>
        <begin position="150"/>
        <end position="204"/>
    </location>
</feature>
<evidence type="ECO:0000313" key="3">
    <source>
        <dbReference type="Proteomes" id="UP000821866"/>
    </source>
</evidence>
<comment type="caution">
    <text evidence="2">The sequence shown here is derived from an EMBL/GenBank/DDBJ whole genome shotgun (WGS) entry which is preliminary data.</text>
</comment>
<feature type="region of interest" description="Disordered" evidence="1">
    <location>
        <begin position="50"/>
        <end position="77"/>
    </location>
</feature>
<accession>A0A9J6EGY3</accession>
<dbReference type="EMBL" id="JABSTU010000004">
    <property type="protein sequence ID" value="KAH8033562.1"/>
    <property type="molecule type" value="Genomic_DNA"/>
</dbReference>
<reference evidence="2" key="2">
    <citation type="submission" date="2021-09" db="EMBL/GenBank/DDBJ databases">
        <authorList>
            <person name="Jia N."/>
            <person name="Wang J."/>
            <person name="Shi W."/>
            <person name="Du L."/>
            <person name="Sun Y."/>
            <person name="Zhan W."/>
            <person name="Jiang J."/>
            <person name="Wang Q."/>
            <person name="Zhang B."/>
            <person name="Ji P."/>
            <person name="Sakyi L.B."/>
            <person name="Cui X."/>
            <person name="Yuan T."/>
            <person name="Jiang B."/>
            <person name="Yang W."/>
            <person name="Lam T.T.-Y."/>
            <person name="Chang Q."/>
            <person name="Ding S."/>
            <person name="Wang X."/>
            <person name="Zhu J."/>
            <person name="Ruan X."/>
            <person name="Zhao L."/>
            <person name="Wei J."/>
            <person name="Que T."/>
            <person name="Du C."/>
            <person name="Cheng J."/>
            <person name="Dai P."/>
            <person name="Han X."/>
            <person name="Huang E."/>
            <person name="Gao Y."/>
            <person name="Liu J."/>
            <person name="Shao H."/>
            <person name="Ye R."/>
            <person name="Li L."/>
            <person name="Wei W."/>
            <person name="Wang X."/>
            <person name="Wang C."/>
            <person name="Huo Q."/>
            <person name="Li W."/>
            <person name="Guo W."/>
            <person name="Chen H."/>
            <person name="Chen S."/>
            <person name="Zhou L."/>
            <person name="Zhou L."/>
            <person name="Ni X."/>
            <person name="Tian J."/>
            <person name="Zhou Y."/>
            <person name="Sheng Y."/>
            <person name="Liu T."/>
            <person name="Pan Y."/>
            <person name="Xia L."/>
            <person name="Li J."/>
            <person name="Zhao F."/>
            <person name="Cao W."/>
        </authorList>
    </citation>
    <scope>NUCLEOTIDE SEQUENCE</scope>
    <source>
        <strain evidence="2">Rmic-2018</strain>
        <tissue evidence="2">Larvae</tissue>
    </source>
</reference>
<gene>
    <name evidence="2" type="ORF">HPB51_013892</name>
</gene>
<dbReference type="Proteomes" id="UP000821866">
    <property type="component" value="Chromosome 2"/>
</dbReference>
<sequence>MEASTSATRTAASVKNFKAEQVEEVAIALAITDKACHRVLNRPTWFEAKDPQRHHESLPHGSQDIPIPAPTAGSSGGGTIETATDWITTEHGPGTPHVVPRDIPDRQVQGLPLGDGRLHAHLVKLHQTPRGSKIKNNTVVARGSWEKLRPGRTALGCPAGRRGTRKARTQRAGNGDQRPVPSNGNTEDDVGHRRNVRAPNCGHK</sequence>
<keyword evidence="3" id="KW-1185">Reference proteome</keyword>
<protein>
    <submittedName>
        <fullName evidence="2">Uncharacterized protein</fullName>
    </submittedName>
</protein>
<dbReference type="AlphaFoldDB" id="A0A9J6EGY3"/>